<evidence type="ECO:0000256" key="4">
    <source>
        <dbReference type="ARBA" id="ARBA00022825"/>
    </source>
</evidence>
<dbReference type="EnsemblMetazoa" id="XM_008216057">
    <property type="protein sequence ID" value="XP_008214279"/>
    <property type="gene ID" value="LOC103317612"/>
</dbReference>
<keyword evidence="2" id="KW-0645">Protease</keyword>
<dbReference type="InParanoid" id="A0A7M7HAL6"/>
<evidence type="ECO:0000259" key="6">
    <source>
        <dbReference type="PROSITE" id="PS50240"/>
    </source>
</evidence>
<evidence type="ECO:0000256" key="1">
    <source>
        <dbReference type="ARBA" id="ARBA00007664"/>
    </source>
</evidence>
<keyword evidence="4" id="KW-0720">Serine protease</keyword>
<evidence type="ECO:0000256" key="5">
    <source>
        <dbReference type="ARBA" id="ARBA00023157"/>
    </source>
</evidence>
<dbReference type="PRINTS" id="PR00722">
    <property type="entry name" value="CHYMOTRYPSIN"/>
</dbReference>
<dbReference type="InterPro" id="IPR001314">
    <property type="entry name" value="Peptidase_S1A"/>
</dbReference>
<dbReference type="InterPro" id="IPR050430">
    <property type="entry name" value="Peptidase_S1"/>
</dbReference>
<dbReference type="PANTHER" id="PTHR24276">
    <property type="entry name" value="POLYSERASE-RELATED"/>
    <property type="match status" value="1"/>
</dbReference>
<organism evidence="7 8">
    <name type="scientific">Nasonia vitripennis</name>
    <name type="common">Parasitic wasp</name>
    <dbReference type="NCBI Taxonomy" id="7425"/>
    <lineage>
        <taxon>Eukaryota</taxon>
        <taxon>Metazoa</taxon>
        <taxon>Ecdysozoa</taxon>
        <taxon>Arthropoda</taxon>
        <taxon>Hexapoda</taxon>
        <taxon>Insecta</taxon>
        <taxon>Pterygota</taxon>
        <taxon>Neoptera</taxon>
        <taxon>Endopterygota</taxon>
        <taxon>Hymenoptera</taxon>
        <taxon>Apocrita</taxon>
        <taxon>Proctotrupomorpha</taxon>
        <taxon>Chalcidoidea</taxon>
        <taxon>Pteromalidae</taxon>
        <taxon>Pteromalinae</taxon>
        <taxon>Nasonia</taxon>
    </lineage>
</organism>
<dbReference type="InterPro" id="IPR043504">
    <property type="entry name" value="Peptidase_S1_PA_chymotrypsin"/>
</dbReference>
<dbReference type="Pfam" id="PF00089">
    <property type="entry name" value="Trypsin"/>
    <property type="match status" value="1"/>
</dbReference>
<dbReference type="InterPro" id="IPR009003">
    <property type="entry name" value="Peptidase_S1_PA"/>
</dbReference>
<dbReference type="PANTHER" id="PTHR24276:SF98">
    <property type="entry name" value="FI18310P1-RELATED"/>
    <property type="match status" value="1"/>
</dbReference>
<accession>A0A7M7HAL6</accession>
<dbReference type="AlphaFoldDB" id="A0A7M7HAL6"/>
<dbReference type="Gene3D" id="2.40.10.10">
    <property type="entry name" value="Trypsin-like serine proteases"/>
    <property type="match status" value="2"/>
</dbReference>
<proteinExistence type="inferred from homology"/>
<dbReference type="Proteomes" id="UP000002358">
    <property type="component" value="Chromosome 1"/>
</dbReference>
<dbReference type="RefSeq" id="XP_008214279.1">
    <property type="nucleotide sequence ID" value="XM_008216057.1"/>
</dbReference>
<protein>
    <recommendedName>
        <fullName evidence="6">Peptidase S1 domain-containing protein</fullName>
    </recommendedName>
</protein>
<dbReference type="FunFam" id="2.40.10.10:FF:000068">
    <property type="entry name" value="transmembrane protease serine 2"/>
    <property type="match status" value="1"/>
</dbReference>
<dbReference type="GO" id="GO:0006508">
    <property type="term" value="P:proteolysis"/>
    <property type="evidence" value="ECO:0007669"/>
    <property type="project" value="UniProtKB-KW"/>
</dbReference>
<comment type="similarity">
    <text evidence="1">Belongs to the peptidase S1 family.</text>
</comment>
<dbReference type="SUPFAM" id="SSF50494">
    <property type="entry name" value="Trypsin-like serine proteases"/>
    <property type="match status" value="1"/>
</dbReference>
<evidence type="ECO:0000256" key="2">
    <source>
        <dbReference type="ARBA" id="ARBA00022670"/>
    </source>
</evidence>
<dbReference type="PROSITE" id="PS50240">
    <property type="entry name" value="TRYPSIN_DOM"/>
    <property type="match status" value="1"/>
</dbReference>
<feature type="domain" description="Peptidase S1" evidence="6">
    <location>
        <begin position="35"/>
        <end position="172"/>
    </location>
</feature>
<dbReference type="GO" id="GO:0004252">
    <property type="term" value="F:serine-type endopeptidase activity"/>
    <property type="evidence" value="ECO:0007669"/>
    <property type="project" value="InterPro"/>
</dbReference>
<dbReference type="GeneID" id="103317612"/>
<evidence type="ECO:0000313" key="7">
    <source>
        <dbReference type="EnsemblMetazoa" id="XP_008214279"/>
    </source>
</evidence>
<evidence type="ECO:0000313" key="8">
    <source>
        <dbReference type="Proteomes" id="UP000002358"/>
    </source>
</evidence>
<dbReference type="OrthoDB" id="5565075at2759"/>
<sequence length="172" mass="18626">MTLVQLGLDWMMLSCVVDILPDSLKLRVHLEGEGIVGGEDVELSDYTYQGSLNRKSHSFCGGSIIGEQHVITAAHCVTDKVGGLLKKPIKLVAGVTDLKDKDAETRIEIDVDVVYISRKYDPLTKKRTAGDIAVLKLLKSLNLDGNPNLSILQLGDPSESYADETAIITGFG</sequence>
<dbReference type="KEGG" id="nvi:103317612"/>
<keyword evidence="5" id="KW-1015">Disulfide bond</keyword>
<name>A0A7M7HAL6_NASVI</name>
<keyword evidence="3" id="KW-0378">Hydrolase</keyword>
<evidence type="ECO:0000256" key="3">
    <source>
        <dbReference type="ARBA" id="ARBA00022801"/>
    </source>
</evidence>
<reference evidence="7" key="1">
    <citation type="submission" date="2021-01" db="UniProtKB">
        <authorList>
            <consortium name="EnsemblMetazoa"/>
        </authorList>
    </citation>
    <scope>IDENTIFICATION</scope>
</reference>
<dbReference type="InterPro" id="IPR018114">
    <property type="entry name" value="TRYPSIN_HIS"/>
</dbReference>
<keyword evidence="8" id="KW-1185">Reference proteome</keyword>
<dbReference type="SMART" id="SM00020">
    <property type="entry name" value="Tryp_SPc"/>
    <property type="match status" value="1"/>
</dbReference>
<dbReference type="InterPro" id="IPR001254">
    <property type="entry name" value="Trypsin_dom"/>
</dbReference>
<dbReference type="PROSITE" id="PS00134">
    <property type="entry name" value="TRYPSIN_HIS"/>
    <property type="match status" value="1"/>
</dbReference>